<comment type="caution">
    <text evidence="4">The sequence shown here is derived from an EMBL/GenBank/DDBJ whole genome shotgun (WGS) entry which is preliminary data.</text>
</comment>
<dbReference type="GO" id="GO:0035251">
    <property type="term" value="F:UDP-glucosyltransferase activity"/>
    <property type="evidence" value="ECO:0007669"/>
    <property type="project" value="TreeGrafter"/>
</dbReference>
<dbReference type="OrthoDB" id="5835829at2759"/>
<dbReference type="FunFam" id="3.40.50.2000:FF:000056">
    <property type="entry name" value="Glycosyltransferase"/>
    <property type="match status" value="1"/>
</dbReference>
<dbReference type="SUPFAM" id="SSF53756">
    <property type="entry name" value="UDP-Glycosyltransferase/glycogen phosphorylase"/>
    <property type="match status" value="1"/>
</dbReference>
<keyword evidence="5" id="KW-1185">Reference proteome</keyword>
<dbReference type="Gene3D" id="3.40.50.2000">
    <property type="entry name" value="Glycogen Phosphorylase B"/>
    <property type="match status" value="2"/>
</dbReference>
<dbReference type="InterPro" id="IPR035595">
    <property type="entry name" value="UDP_glycos_trans_CS"/>
</dbReference>
<organism evidence="4 5">
    <name type="scientific">Tetracentron sinense</name>
    <name type="common">Spur-leaf</name>
    <dbReference type="NCBI Taxonomy" id="13715"/>
    <lineage>
        <taxon>Eukaryota</taxon>
        <taxon>Viridiplantae</taxon>
        <taxon>Streptophyta</taxon>
        <taxon>Embryophyta</taxon>
        <taxon>Tracheophyta</taxon>
        <taxon>Spermatophyta</taxon>
        <taxon>Magnoliopsida</taxon>
        <taxon>Trochodendrales</taxon>
        <taxon>Trochodendraceae</taxon>
        <taxon>Tetracentron</taxon>
    </lineage>
</organism>
<dbReference type="Proteomes" id="UP000655225">
    <property type="component" value="Unassembled WGS sequence"/>
</dbReference>
<evidence type="ECO:0000256" key="3">
    <source>
        <dbReference type="SAM" id="MobiDB-lite"/>
    </source>
</evidence>
<gene>
    <name evidence="4" type="ORF">HHK36_015092</name>
</gene>
<accession>A0A835DFV3</accession>
<evidence type="ECO:0000256" key="1">
    <source>
        <dbReference type="ARBA" id="ARBA00009995"/>
    </source>
</evidence>
<evidence type="ECO:0000256" key="2">
    <source>
        <dbReference type="ARBA" id="ARBA00022679"/>
    </source>
</evidence>
<feature type="region of interest" description="Disordered" evidence="3">
    <location>
        <begin position="83"/>
        <end position="120"/>
    </location>
</feature>
<feature type="region of interest" description="Disordered" evidence="3">
    <location>
        <begin position="1"/>
        <end position="58"/>
    </location>
</feature>
<dbReference type="InterPro" id="IPR002213">
    <property type="entry name" value="UDP_glucos_trans"/>
</dbReference>
<dbReference type="CDD" id="cd03784">
    <property type="entry name" value="GT1_Gtf-like"/>
    <property type="match status" value="1"/>
</dbReference>
<evidence type="ECO:0000313" key="4">
    <source>
        <dbReference type="EMBL" id="KAF8399227.1"/>
    </source>
</evidence>
<reference evidence="4 5" key="1">
    <citation type="submission" date="2020-04" db="EMBL/GenBank/DDBJ databases">
        <title>Plant Genome Project.</title>
        <authorList>
            <person name="Zhang R.-G."/>
        </authorList>
    </citation>
    <scope>NUCLEOTIDE SEQUENCE [LARGE SCALE GENOMIC DNA]</scope>
    <source>
        <strain evidence="4">YNK0</strain>
        <tissue evidence="4">Leaf</tissue>
    </source>
</reference>
<sequence length="609" mass="67376">MLSISRRLTGETSSPKMEVDTTTATKGTEIPVIEDRSTKGPEEPPGPEHVAHDRRSPPIMTDQVSQRITVTLPPNLLASHVSTEVGPIVGNSRQHPDSKRNSPPYSGHGFPSNHPSASSCDLSQHLLTTRERPQEMSMSMSISSLQDSTHILVFPFPAQGHMLPLLDLTHQLAIRGLTITILVTPKNFPTLKSLLSKHPSIQLLLLPFPNHPSIPAGVENLMDLPLSSTPAMVRAMGELYYPILHWFQTHPSPPVAILSDMYLGWTHHLATQLGVKRIVFSPLGAQTVSIWYRLWRHVPHRDELNDPYFRVSLPELPNSPTFPLYQIFPAYRDYREGDHLSDFIRESHLANIVSWGIVFNSFPELEGKYLDHLRVELGHDRVWDVGPLLPLEGPVGPIERGGPSSIPASDVMTWLDSCIDDSVVYVCFGTQIVLTRPQTEGLAAGLEGSGTRFIWCVKETHVPAGFEERVAGRGVVIKGWAPQVAILMHRAVGAYLTHCGWNSALEGLMARVQLLAWPMQADHYSNTRLLAKELGVATQIYEGLDTVPNSAELARVIADSVGKTRSQKVRVMELRRAALAGFNEDGSSYKNLDALVKDLRGLNAIGKEK</sequence>
<comment type="similarity">
    <text evidence="1">Belongs to the UDP-glycosyltransferase family.</text>
</comment>
<dbReference type="EMBL" id="JABCRI010000010">
    <property type="protein sequence ID" value="KAF8399227.1"/>
    <property type="molecule type" value="Genomic_DNA"/>
</dbReference>
<protein>
    <submittedName>
        <fullName evidence="4">Uncharacterized protein</fullName>
    </submittedName>
</protein>
<dbReference type="PANTHER" id="PTHR48047">
    <property type="entry name" value="GLYCOSYLTRANSFERASE"/>
    <property type="match status" value="1"/>
</dbReference>
<proteinExistence type="inferred from homology"/>
<keyword evidence="2" id="KW-0808">Transferase</keyword>
<dbReference type="PROSITE" id="PS00375">
    <property type="entry name" value="UDPGT"/>
    <property type="match status" value="1"/>
</dbReference>
<evidence type="ECO:0000313" key="5">
    <source>
        <dbReference type="Proteomes" id="UP000655225"/>
    </source>
</evidence>
<name>A0A835DFV3_TETSI</name>
<dbReference type="AlphaFoldDB" id="A0A835DFV3"/>
<dbReference type="Pfam" id="PF00201">
    <property type="entry name" value="UDPGT"/>
    <property type="match status" value="1"/>
</dbReference>
<dbReference type="OMA" id="MNMPERI"/>
<feature type="compositionally biased region" description="Basic and acidic residues" evidence="3">
    <location>
        <begin position="33"/>
        <end position="42"/>
    </location>
</feature>
<feature type="compositionally biased region" description="Polar residues" evidence="3">
    <location>
        <begin position="10"/>
        <end position="26"/>
    </location>
</feature>
<dbReference type="PANTHER" id="PTHR48047:SF8">
    <property type="entry name" value="FLAVONOL 3-O-GLUCOSYLTRANSFERASE UGT89B1"/>
    <property type="match status" value="1"/>
</dbReference>